<keyword evidence="4" id="KW-1185">Reference proteome</keyword>
<evidence type="ECO:0000313" key="3">
    <source>
        <dbReference type="EMBL" id="CAE7373753.1"/>
    </source>
</evidence>
<dbReference type="PANTHER" id="PTHR47447">
    <property type="entry name" value="OS03G0856100 PROTEIN"/>
    <property type="match status" value="1"/>
</dbReference>
<evidence type="ECO:0008006" key="5">
    <source>
        <dbReference type="Google" id="ProtNLM"/>
    </source>
</evidence>
<dbReference type="EMBL" id="CAJNDS010002209">
    <property type="protein sequence ID" value="CAE7373753.1"/>
    <property type="molecule type" value="Genomic_DNA"/>
</dbReference>
<evidence type="ECO:0000256" key="1">
    <source>
        <dbReference type="ARBA" id="ARBA00022737"/>
    </source>
</evidence>
<evidence type="ECO:0000313" key="4">
    <source>
        <dbReference type="Proteomes" id="UP000604046"/>
    </source>
</evidence>
<evidence type="ECO:0000256" key="2">
    <source>
        <dbReference type="SAM" id="SignalP"/>
    </source>
</evidence>
<keyword evidence="2" id="KW-0732">Signal</keyword>
<organism evidence="3 4">
    <name type="scientific">Symbiodinium natans</name>
    <dbReference type="NCBI Taxonomy" id="878477"/>
    <lineage>
        <taxon>Eukaryota</taxon>
        <taxon>Sar</taxon>
        <taxon>Alveolata</taxon>
        <taxon>Dinophyceae</taxon>
        <taxon>Suessiales</taxon>
        <taxon>Symbiodiniaceae</taxon>
        <taxon>Symbiodinium</taxon>
    </lineage>
</organism>
<dbReference type="OrthoDB" id="413355at2759"/>
<accession>A0A812Q9H1</accession>
<gene>
    <name evidence="3" type="ORF">SNAT2548_LOCUS20418</name>
</gene>
<name>A0A812Q9H1_9DINO</name>
<reference evidence="3" key="1">
    <citation type="submission" date="2021-02" db="EMBL/GenBank/DDBJ databases">
        <authorList>
            <person name="Dougan E. K."/>
            <person name="Rhodes N."/>
            <person name="Thang M."/>
            <person name="Chan C."/>
        </authorList>
    </citation>
    <scope>NUCLEOTIDE SEQUENCE</scope>
</reference>
<dbReference type="InterPro" id="IPR002885">
    <property type="entry name" value="PPR_rpt"/>
</dbReference>
<dbReference type="InterPro" id="IPR011990">
    <property type="entry name" value="TPR-like_helical_dom_sf"/>
</dbReference>
<dbReference type="PANTHER" id="PTHR47447:SF23">
    <property type="entry name" value="PENTACOTRIPEPTIDE-REPEAT REGION OF PRORP DOMAIN-CONTAINING PROTEIN"/>
    <property type="match status" value="1"/>
</dbReference>
<keyword evidence="1" id="KW-0677">Repeat</keyword>
<sequence>MRHAGIVMFGCALSAAWLSRLCFSRPRQKTVALLREQQGRGLRVPEEEQTKQTHQITQEDARAVALLAQAGKQGRWKRASQVWRSYMGSSVTVFTAAMQAAYRCGQYLQGAEIYDQLRELPPEQVDIDSISLQIGMKVFGKLRNESRVDAIYKEVQEKGWYSMLTAGARLDAAAEMGDVEGAARLLDDMMQRRITTNINHFNSALNACKNAEPPSSNAAVYLFNALRDRGMKPTVVTFTNLVRACRAAPLPRIQQIRSDLALSKLQPDKVLAEAYVAALFFGKIRQQTTLDGFRTLLLDMDDARQDELRSALREFDALGVLTGLCRTAKKALSRSEPP</sequence>
<feature type="chain" id="PRO_5032627073" description="Pentacotripeptide-repeat region of PRORP domain-containing protein" evidence="2">
    <location>
        <begin position="25"/>
        <end position="338"/>
    </location>
</feature>
<protein>
    <recommendedName>
        <fullName evidence="5">Pentacotripeptide-repeat region of PRORP domain-containing protein</fullName>
    </recommendedName>
</protein>
<proteinExistence type="predicted"/>
<feature type="signal peptide" evidence="2">
    <location>
        <begin position="1"/>
        <end position="24"/>
    </location>
</feature>
<comment type="caution">
    <text evidence="3">The sequence shown here is derived from an EMBL/GenBank/DDBJ whole genome shotgun (WGS) entry which is preliminary data.</text>
</comment>
<dbReference type="Pfam" id="PF13812">
    <property type="entry name" value="PPR_3"/>
    <property type="match status" value="1"/>
</dbReference>
<dbReference type="Proteomes" id="UP000604046">
    <property type="component" value="Unassembled WGS sequence"/>
</dbReference>
<dbReference type="Gene3D" id="1.25.40.10">
    <property type="entry name" value="Tetratricopeptide repeat domain"/>
    <property type="match status" value="2"/>
</dbReference>
<dbReference type="AlphaFoldDB" id="A0A812Q9H1"/>